<sequence length="288" mass="33779">MQLQHKQIQANGVKLHVVEGGNENGDAIIFLHGFPDFWYGWQKQIAYFVEKGYRVIAPDQRGYNLSDKPRGVRNYHLDTLTSDIVALMDNLHIDQAYVVGHDWGGGIAWWLATNYPQRVKKLVICNMPHLVVLRNYLLSSVRQMCRSWYMLAFQVPFLPERIIRHALNLKKALRNSSKNKAFSGEDLVKYQEAWSQKYTFTAMINWYRAGMRYQFSTIAKQEMRSKLVEAPTMIIWGKKDAYLSWKMVEPSAKMCKSCAVHYIDDATHWVHREYPEDVNRRMDTFFTN</sequence>
<proteinExistence type="predicted"/>
<dbReference type="RefSeq" id="WP_151971636.1">
    <property type="nucleotide sequence ID" value="NZ_AP019860.1"/>
</dbReference>
<protein>
    <submittedName>
        <fullName evidence="3">Alpha/beta hydrolase</fullName>
    </submittedName>
</protein>
<dbReference type="GO" id="GO:0016787">
    <property type="term" value="F:hydrolase activity"/>
    <property type="evidence" value="ECO:0007669"/>
    <property type="project" value="UniProtKB-KW"/>
</dbReference>
<name>A0A5S9ITT6_UABAM</name>
<dbReference type="KEGG" id="uam:UABAM_06039"/>
<organism evidence="3 4">
    <name type="scientific">Uabimicrobium amorphum</name>
    <dbReference type="NCBI Taxonomy" id="2596890"/>
    <lineage>
        <taxon>Bacteria</taxon>
        <taxon>Pseudomonadati</taxon>
        <taxon>Planctomycetota</taxon>
        <taxon>Candidatus Uabimicrobiia</taxon>
        <taxon>Candidatus Uabimicrobiales</taxon>
        <taxon>Candidatus Uabimicrobiaceae</taxon>
        <taxon>Candidatus Uabimicrobium</taxon>
    </lineage>
</organism>
<evidence type="ECO:0000259" key="2">
    <source>
        <dbReference type="Pfam" id="PF00561"/>
    </source>
</evidence>
<dbReference type="Proteomes" id="UP000326354">
    <property type="component" value="Chromosome"/>
</dbReference>
<evidence type="ECO:0000313" key="3">
    <source>
        <dbReference type="EMBL" id="BBM87627.1"/>
    </source>
</evidence>
<dbReference type="InterPro" id="IPR029058">
    <property type="entry name" value="AB_hydrolase_fold"/>
</dbReference>
<dbReference type="AlphaFoldDB" id="A0A5S9ITT6"/>
<feature type="domain" description="AB hydrolase-1" evidence="2">
    <location>
        <begin position="27"/>
        <end position="271"/>
    </location>
</feature>
<keyword evidence="1 3" id="KW-0378">Hydrolase</keyword>
<reference evidence="3 4" key="1">
    <citation type="submission" date="2019-08" db="EMBL/GenBank/DDBJ databases">
        <title>Complete genome sequence of Candidatus Uab amorphum.</title>
        <authorList>
            <person name="Shiratori T."/>
            <person name="Suzuki S."/>
            <person name="Kakizawa Y."/>
            <person name="Ishida K."/>
        </authorList>
    </citation>
    <scope>NUCLEOTIDE SEQUENCE [LARGE SCALE GENOMIC DNA]</scope>
    <source>
        <strain evidence="3 4">SRT547</strain>
    </source>
</reference>
<dbReference type="SUPFAM" id="SSF53474">
    <property type="entry name" value="alpha/beta-Hydrolases"/>
    <property type="match status" value="1"/>
</dbReference>
<dbReference type="Gene3D" id="3.40.50.1820">
    <property type="entry name" value="alpha/beta hydrolase"/>
    <property type="match status" value="1"/>
</dbReference>
<evidence type="ECO:0000256" key="1">
    <source>
        <dbReference type="ARBA" id="ARBA00022801"/>
    </source>
</evidence>
<dbReference type="PRINTS" id="PR00412">
    <property type="entry name" value="EPOXHYDRLASE"/>
</dbReference>
<dbReference type="OrthoDB" id="9773293at2"/>
<dbReference type="InterPro" id="IPR000073">
    <property type="entry name" value="AB_hydrolase_1"/>
</dbReference>
<dbReference type="EMBL" id="AP019860">
    <property type="protein sequence ID" value="BBM87627.1"/>
    <property type="molecule type" value="Genomic_DNA"/>
</dbReference>
<gene>
    <name evidence="3" type="ORF">UABAM_06039</name>
</gene>
<dbReference type="Pfam" id="PF00561">
    <property type="entry name" value="Abhydrolase_1"/>
    <property type="match status" value="1"/>
</dbReference>
<dbReference type="InterPro" id="IPR000639">
    <property type="entry name" value="Epox_hydrolase-like"/>
</dbReference>
<dbReference type="PRINTS" id="PR00111">
    <property type="entry name" value="ABHYDROLASE"/>
</dbReference>
<evidence type="ECO:0000313" key="4">
    <source>
        <dbReference type="Proteomes" id="UP000326354"/>
    </source>
</evidence>
<dbReference type="PANTHER" id="PTHR43329">
    <property type="entry name" value="EPOXIDE HYDROLASE"/>
    <property type="match status" value="1"/>
</dbReference>
<accession>A0A5S9ITT6</accession>
<keyword evidence="4" id="KW-1185">Reference proteome</keyword>